<sequence>MAHADLPQPGTGSKLTCRASDVEITLRSKPVVVDFTGTCVLTAETDSPDAVRLTGLRLVANLPDAGGPEDGGTVTLEQDDVEADGVLRPLRDSPSRFANDLVITLGATVDQPDGVVRAVAGNAVEFSTAGASSPSATGHYELLEPVDLVLPDNSEVTIAHIDSLVLQLDSA</sequence>
<protein>
    <submittedName>
        <fullName evidence="1">Uncharacterized protein</fullName>
    </submittedName>
</protein>
<dbReference type="Proteomes" id="UP001141259">
    <property type="component" value="Unassembled WGS sequence"/>
</dbReference>
<comment type="caution">
    <text evidence="1">The sequence shown here is derived from an EMBL/GenBank/DDBJ whole genome shotgun (WGS) entry which is preliminary data.</text>
</comment>
<reference evidence="1" key="1">
    <citation type="submission" date="2022-08" db="EMBL/GenBank/DDBJ databases">
        <authorList>
            <person name="Tistechok S."/>
            <person name="Samborskyy M."/>
            <person name="Roman I."/>
        </authorList>
    </citation>
    <scope>NUCLEOTIDE SEQUENCE</scope>
    <source>
        <strain evidence="1">DSM 103496</strain>
    </source>
</reference>
<proteinExistence type="predicted"/>
<evidence type="ECO:0000313" key="2">
    <source>
        <dbReference type="Proteomes" id="UP001141259"/>
    </source>
</evidence>
<dbReference type="EMBL" id="JANYMP010000005">
    <property type="protein sequence ID" value="MCS7477638.1"/>
    <property type="molecule type" value="Genomic_DNA"/>
</dbReference>
<dbReference type="AlphaFoldDB" id="A0A9X2VLZ3"/>
<organism evidence="1 2">
    <name type="scientific">Umezawaea endophytica</name>
    <dbReference type="NCBI Taxonomy" id="1654476"/>
    <lineage>
        <taxon>Bacteria</taxon>
        <taxon>Bacillati</taxon>
        <taxon>Actinomycetota</taxon>
        <taxon>Actinomycetes</taxon>
        <taxon>Pseudonocardiales</taxon>
        <taxon>Pseudonocardiaceae</taxon>
        <taxon>Umezawaea</taxon>
    </lineage>
</organism>
<name>A0A9X2VLZ3_9PSEU</name>
<keyword evidence="2" id="KW-1185">Reference proteome</keyword>
<dbReference type="RefSeq" id="WP_259623154.1">
    <property type="nucleotide sequence ID" value="NZ_JANYMP010000005.1"/>
</dbReference>
<evidence type="ECO:0000313" key="1">
    <source>
        <dbReference type="EMBL" id="MCS7477638.1"/>
    </source>
</evidence>
<accession>A0A9X2VLZ3</accession>
<gene>
    <name evidence="1" type="ORF">NZH93_12300</name>
</gene>